<evidence type="ECO:0000313" key="1">
    <source>
        <dbReference type="EMBL" id="QNE74947.1"/>
    </source>
</evidence>
<name>A0A7G7BHY2_9ACTN</name>
<proteinExistence type="predicted"/>
<dbReference type="AlphaFoldDB" id="A0A7G7BHY2"/>
<keyword evidence="2" id="KW-1185">Reference proteome</keyword>
<dbReference type="RefSeq" id="WP_185298485.1">
    <property type="nucleotide sequence ID" value="NZ_CP045702.1"/>
</dbReference>
<accession>A0A7G7BHY2</accession>
<organism evidence="1 2">
    <name type="scientific">Streptomyces finlayi</name>
    <dbReference type="NCBI Taxonomy" id="67296"/>
    <lineage>
        <taxon>Bacteria</taxon>
        <taxon>Bacillati</taxon>
        <taxon>Actinomycetota</taxon>
        <taxon>Actinomycetes</taxon>
        <taxon>Kitasatosporales</taxon>
        <taxon>Streptomycetaceae</taxon>
        <taxon>Streptomyces</taxon>
    </lineage>
</organism>
<reference evidence="2" key="1">
    <citation type="submission" date="2019-10" db="EMBL/GenBank/DDBJ databases">
        <title>Antimicrobial potential of Antarctic Bacteria.</title>
        <authorList>
            <person name="Benaud N."/>
            <person name="Edwards R.J."/>
            <person name="Ferrari B.C."/>
        </authorList>
    </citation>
    <scope>NUCLEOTIDE SEQUENCE [LARGE SCALE GENOMIC DNA]</scope>
    <source>
        <strain evidence="2">NBSH44</strain>
    </source>
</reference>
<evidence type="ECO:0000313" key="2">
    <source>
        <dbReference type="Proteomes" id="UP000515307"/>
    </source>
</evidence>
<gene>
    <name evidence="1" type="ORF">F0344_10260</name>
</gene>
<dbReference type="EMBL" id="CP045702">
    <property type="protein sequence ID" value="QNE74947.1"/>
    <property type="molecule type" value="Genomic_DNA"/>
</dbReference>
<protein>
    <submittedName>
        <fullName evidence="1">Uncharacterized protein</fullName>
    </submittedName>
</protein>
<dbReference type="Proteomes" id="UP000515307">
    <property type="component" value="Chromosome"/>
</dbReference>
<dbReference type="KEGG" id="sfiy:F0344_10260"/>
<sequence length="162" mass="18150">MVVSALKLIASCITSGRLHGIGIGSTLGELQQAINCEFVDVVNEGSDSMRRDYGFIEFYLNSGQNWTVSGGSIELHRLAARPHMADRCRIAMREDFPQYLTWDELYGELCKLPYPPVLQKIDQGDFLEYRASATRVSVLVNNDHEERDGWLGHGDVWSVSLG</sequence>